<evidence type="ECO:0000259" key="3">
    <source>
        <dbReference type="Pfam" id="PF12516"/>
    </source>
</evidence>
<sequence length="567" mass="64712">MARKPSSRCLPASVKVKMDGRPPPDDANSSPIEFLQENFETFTIGARKKELKSDIKKEDEMYSGEDSDSQDVNILEKWSSMDRITVDGSESSEWGRSISSSMSWFDESEYEATLKVKSILDNIDCMLYGEAHTPLSKPLAEECQQWRQRFPHLRVVGCRVGESVTQETENDLKNSECNSVATEEESAASSREEFEGEEVVYACHGKIEPQQSLSHEFVSQHESLKDPECERIKEALLNELATHVWKEVFVPSIKRTLEQQNCSDVSSSPRGEGEPYGTCFVENQSPNRNVDVKTDSSTDKQLQSGISLSAREERTLTQSTNELSDPLDFYRRYSDQLSYCDVKCGSEFMSLEIEAEKDYDKEELKEIKNRRTSRSSGKDFYLKRPKDVKVEEKASSRTEPQNRRLWSSSRRLKQIEVVEDLRPLEKATAWTNSVSEGLDCSGRYMLRKDTKHFILPAIENQRFAPNYEPSSYCVGRSSSALPKLPHQSFRPTMSSYQNKVLLQAGGRKVQNMKYQEVSLSESRIDSNEKVTKNTGCYSGIPSSKSTKDKKRKERKLSNPHYMNFSHS</sequence>
<feature type="compositionally biased region" description="Polar residues" evidence="2">
    <location>
        <begin position="260"/>
        <end position="269"/>
    </location>
</feature>
<proteinExistence type="inferred from homology"/>
<comment type="similarity">
    <text evidence="1">Belongs to the FAM149 family.</text>
</comment>
<evidence type="ECO:0000256" key="2">
    <source>
        <dbReference type="SAM" id="MobiDB-lite"/>
    </source>
</evidence>
<feature type="region of interest" description="Disordered" evidence="2">
    <location>
        <begin position="524"/>
        <end position="567"/>
    </location>
</feature>
<feature type="region of interest" description="Disordered" evidence="2">
    <location>
        <begin position="260"/>
        <end position="304"/>
    </location>
</feature>
<dbReference type="InterPro" id="IPR039630">
    <property type="entry name" value="FAM149"/>
</dbReference>
<dbReference type="PANTHER" id="PTHR31997:SF1">
    <property type="entry name" value="AGAP003710-PA"/>
    <property type="match status" value="1"/>
</dbReference>
<dbReference type="InterPro" id="IPR022194">
    <property type="entry name" value="DUF3719"/>
</dbReference>
<protein>
    <recommendedName>
        <fullName evidence="3">DUF3719 domain-containing protein</fullName>
    </recommendedName>
</protein>
<evidence type="ECO:0000256" key="1">
    <source>
        <dbReference type="ARBA" id="ARBA00008309"/>
    </source>
</evidence>
<dbReference type="PANTHER" id="PTHR31997">
    <property type="entry name" value="AGAP003710-PA"/>
    <property type="match status" value="1"/>
</dbReference>
<name>A0A8K0JWC1_LADFU</name>
<feature type="domain" description="DUF3719" evidence="3">
    <location>
        <begin position="126"/>
        <end position="160"/>
    </location>
</feature>
<reference evidence="4" key="1">
    <citation type="submission" date="2013-04" db="EMBL/GenBank/DDBJ databases">
        <authorList>
            <person name="Qu J."/>
            <person name="Murali S.C."/>
            <person name="Bandaranaike D."/>
            <person name="Bellair M."/>
            <person name="Blankenburg K."/>
            <person name="Chao H."/>
            <person name="Dinh H."/>
            <person name="Doddapaneni H."/>
            <person name="Downs B."/>
            <person name="Dugan-Rocha S."/>
            <person name="Elkadiri S."/>
            <person name="Gnanaolivu R.D."/>
            <person name="Hernandez B."/>
            <person name="Javaid M."/>
            <person name="Jayaseelan J.C."/>
            <person name="Lee S."/>
            <person name="Li M."/>
            <person name="Ming W."/>
            <person name="Munidasa M."/>
            <person name="Muniz J."/>
            <person name="Nguyen L."/>
            <person name="Ongeri F."/>
            <person name="Osuji N."/>
            <person name="Pu L.-L."/>
            <person name="Puazo M."/>
            <person name="Qu C."/>
            <person name="Quiroz J."/>
            <person name="Raj R."/>
            <person name="Weissenberger G."/>
            <person name="Xin Y."/>
            <person name="Zou X."/>
            <person name="Han Y."/>
            <person name="Richards S."/>
            <person name="Worley K."/>
            <person name="Muzny D."/>
            <person name="Gibbs R."/>
        </authorList>
    </citation>
    <scope>NUCLEOTIDE SEQUENCE</scope>
    <source>
        <strain evidence="4">Sampled in the wild</strain>
    </source>
</reference>
<feature type="region of interest" description="Disordered" evidence="2">
    <location>
        <begin position="1"/>
        <end position="30"/>
    </location>
</feature>
<dbReference type="Pfam" id="PF12516">
    <property type="entry name" value="DUF3719"/>
    <property type="match status" value="1"/>
</dbReference>
<comment type="caution">
    <text evidence="4">The sequence shown here is derived from an EMBL/GenBank/DDBJ whole genome shotgun (WGS) entry which is preliminary data.</text>
</comment>
<accession>A0A8K0JWC1</accession>
<gene>
    <name evidence="4" type="ORF">J437_LFUL007868</name>
</gene>
<evidence type="ECO:0000313" key="4">
    <source>
        <dbReference type="EMBL" id="KAG8223847.1"/>
    </source>
</evidence>
<reference evidence="4" key="2">
    <citation type="submission" date="2017-10" db="EMBL/GenBank/DDBJ databases">
        <title>Ladona fulva Genome sequencing and assembly.</title>
        <authorList>
            <person name="Murali S."/>
            <person name="Richards S."/>
            <person name="Bandaranaike D."/>
            <person name="Bellair M."/>
            <person name="Blankenburg K."/>
            <person name="Chao H."/>
            <person name="Dinh H."/>
            <person name="Doddapaneni H."/>
            <person name="Dugan-Rocha S."/>
            <person name="Elkadiri S."/>
            <person name="Gnanaolivu R."/>
            <person name="Hernandez B."/>
            <person name="Skinner E."/>
            <person name="Javaid M."/>
            <person name="Lee S."/>
            <person name="Li M."/>
            <person name="Ming W."/>
            <person name="Munidasa M."/>
            <person name="Muniz J."/>
            <person name="Nguyen L."/>
            <person name="Hughes D."/>
            <person name="Osuji N."/>
            <person name="Pu L.-L."/>
            <person name="Puazo M."/>
            <person name="Qu C."/>
            <person name="Quiroz J."/>
            <person name="Raj R."/>
            <person name="Weissenberger G."/>
            <person name="Xin Y."/>
            <person name="Zou X."/>
            <person name="Han Y."/>
            <person name="Worley K."/>
            <person name="Muzny D."/>
            <person name="Gibbs R."/>
        </authorList>
    </citation>
    <scope>NUCLEOTIDE SEQUENCE</scope>
    <source>
        <strain evidence="4">Sampled in the wild</strain>
    </source>
</reference>
<dbReference type="Proteomes" id="UP000792457">
    <property type="component" value="Unassembled WGS sequence"/>
</dbReference>
<dbReference type="OrthoDB" id="2134133at2759"/>
<dbReference type="EMBL" id="KZ308176">
    <property type="protein sequence ID" value="KAG8223847.1"/>
    <property type="molecule type" value="Genomic_DNA"/>
</dbReference>
<organism evidence="4 5">
    <name type="scientific">Ladona fulva</name>
    <name type="common">Scarce chaser dragonfly</name>
    <name type="synonym">Libellula fulva</name>
    <dbReference type="NCBI Taxonomy" id="123851"/>
    <lineage>
        <taxon>Eukaryota</taxon>
        <taxon>Metazoa</taxon>
        <taxon>Ecdysozoa</taxon>
        <taxon>Arthropoda</taxon>
        <taxon>Hexapoda</taxon>
        <taxon>Insecta</taxon>
        <taxon>Pterygota</taxon>
        <taxon>Palaeoptera</taxon>
        <taxon>Odonata</taxon>
        <taxon>Epiprocta</taxon>
        <taxon>Anisoptera</taxon>
        <taxon>Libelluloidea</taxon>
        <taxon>Libellulidae</taxon>
        <taxon>Ladona</taxon>
    </lineage>
</organism>
<dbReference type="AlphaFoldDB" id="A0A8K0JWC1"/>
<evidence type="ECO:0000313" key="5">
    <source>
        <dbReference type="Proteomes" id="UP000792457"/>
    </source>
</evidence>
<keyword evidence="5" id="KW-1185">Reference proteome</keyword>